<evidence type="ECO:0000259" key="9">
    <source>
        <dbReference type="PROSITE" id="PS50862"/>
    </source>
</evidence>
<dbReference type="Pfam" id="PF03590">
    <property type="entry name" value="AsnA"/>
    <property type="match status" value="1"/>
</dbReference>
<evidence type="ECO:0000256" key="4">
    <source>
        <dbReference type="ARBA" id="ARBA00022741"/>
    </source>
</evidence>
<keyword evidence="1 7" id="KW-0963">Cytoplasm</keyword>
<comment type="subcellular location">
    <subcellularLocation>
        <location evidence="7">Cytoplasm</location>
    </subcellularLocation>
</comment>
<dbReference type="Gene3D" id="3.30.930.10">
    <property type="entry name" value="Bira Bifunctional Protein, Domain 2"/>
    <property type="match status" value="1"/>
</dbReference>
<dbReference type="InterPro" id="IPR004618">
    <property type="entry name" value="AsnA"/>
</dbReference>
<dbReference type="GO" id="GO:0016740">
    <property type="term" value="F:transferase activity"/>
    <property type="evidence" value="ECO:0007669"/>
    <property type="project" value="UniProtKB-ARBA"/>
</dbReference>
<comment type="pathway">
    <text evidence="7">Amino-acid biosynthesis; L-asparagine biosynthesis; L-asparagine from L-aspartate (ammonia route): step 1/1.</text>
</comment>
<dbReference type="GO" id="GO:0140096">
    <property type="term" value="F:catalytic activity, acting on a protein"/>
    <property type="evidence" value="ECO:0007669"/>
    <property type="project" value="UniProtKB-ARBA"/>
</dbReference>
<dbReference type="PIRSF" id="PIRSF001555">
    <property type="entry name" value="Asp_ammon_ligase"/>
    <property type="match status" value="1"/>
</dbReference>
<evidence type="ECO:0000256" key="7">
    <source>
        <dbReference type="HAMAP-Rule" id="MF_00555"/>
    </source>
</evidence>
<dbReference type="PROSITE" id="PS50862">
    <property type="entry name" value="AA_TRNA_LIGASE_II"/>
    <property type="match status" value="1"/>
</dbReference>
<organism evidence="10 11">
    <name type="scientific">Peptostreptococcus porci</name>
    <dbReference type="NCBI Taxonomy" id="2652282"/>
    <lineage>
        <taxon>Bacteria</taxon>
        <taxon>Bacillati</taxon>
        <taxon>Bacillota</taxon>
        <taxon>Clostridia</taxon>
        <taxon>Peptostreptococcales</taxon>
        <taxon>Peptostreptococcaceae</taxon>
        <taxon>Peptostreptococcus</taxon>
    </lineage>
</organism>
<evidence type="ECO:0000256" key="3">
    <source>
        <dbReference type="ARBA" id="ARBA00022605"/>
    </source>
</evidence>
<sequence>MVMIIPKNYKSELDVLETQKAIKKLKDFFQNELSKELNLLRVSSPLFVLPETGTNDNLNGIETPVSFNVPFMNKKAEIVQSLAKWKRTAIKKYNIPQNEGIYADMNAIRKDEELDNLHSLYVDQWDWEYNIPKSDRTYEKLVWIVEKIFGVFKRTDEYMLSLYPNFKPLLPEKITFVSTQELENEWPNLTPKQREKEIVKRHGAVFLTGIGKSLESGEKHDGRSPDYDDWDLNGDFLFFNPVLDDVIELSSMGIRVDEESLERQLEIAGAEDRKNMDYHRDLLNGDLPYTIGGGIGQSRICMFFLRKAHIGEVQVGIWPKGMIKECASAGIHLL</sequence>
<dbReference type="GO" id="GO:0004071">
    <property type="term" value="F:aspartate-ammonia ligase activity"/>
    <property type="evidence" value="ECO:0007669"/>
    <property type="project" value="UniProtKB-UniRule"/>
</dbReference>
<dbReference type="NCBIfam" id="TIGR00669">
    <property type="entry name" value="asnA"/>
    <property type="match status" value="1"/>
</dbReference>
<dbReference type="InterPro" id="IPR045864">
    <property type="entry name" value="aa-tRNA-synth_II/BPL/LPL"/>
</dbReference>
<evidence type="ECO:0000313" key="11">
    <source>
        <dbReference type="Proteomes" id="UP000440713"/>
    </source>
</evidence>
<proteinExistence type="inferred from homology"/>
<dbReference type="GO" id="GO:0070981">
    <property type="term" value="P:L-asparagine biosynthetic process"/>
    <property type="evidence" value="ECO:0007669"/>
    <property type="project" value="UniProtKB-UniRule"/>
</dbReference>
<feature type="domain" description="Aminoacyl-transfer RNA synthetases class-II family profile" evidence="9">
    <location>
        <begin position="99"/>
        <end position="319"/>
    </location>
</feature>
<protein>
    <recommendedName>
        <fullName evidence="7 8">Aspartate--ammonia ligase</fullName>
        <ecNumber evidence="7 8">6.3.1.1</ecNumber>
    </recommendedName>
    <alternativeName>
        <fullName evidence="7">Asparagine synthetase A</fullName>
    </alternativeName>
</protein>
<keyword evidence="3 7" id="KW-0028">Amino-acid biosynthesis</keyword>
<dbReference type="GO" id="GO:0005829">
    <property type="term" value="C:cytosol"/>
    <property type="evidence" value="ECO:0007669"/>
    <property type="project" value="TreeGrafter"/>
</dbReference>
<keyword evidence="6 7" id="KW-0061">Asparagine biosynthesis</keyword>
<dbReference type="GO" id="GO:0005524">
    <property type="term" value="F:ATP binding"/>
    <property type="evidence" value="ECO:0007669"/>
    <property type="project" value="UniProtKB-UniRule"/>
</dbReference>
<comment type="catalytic activity">
    <reaction evidence="7">
        <text>L-aspartate + NH4(+) + ATP = L-asparagine + AMP + diphosphate + H(+)</text>
        <dbReference type="Rhea" id="RHEA:11372"/>
        <dbReference type="ChEBI" id="CHEBI:15378"/>
        <dbReference type="ChEBI" id="CHEBI:28938"/>
        <dbReference type="ChEBI" id="CHEBI:29991"/>
        <dbReference type="ChEBI" id="CHEBI:30616"/>
        <dbReference type="ChEBI" id="CHEBI:33019"/>
        <dbReference type="ChEBI" id="CHEBI:58048"/>
        <dbReference type="ChEBI" id="CHEBI:456215"/>
        <dbReference type="EC" id="6.3.1.1"/>
    </reaction>
</comment>
<name>A0A6N7WYV3_9FIRM</name>
<keyword evidence="5 7" id="KW-0067">ATP-binding</keyword>
<evidence type="ECO:0000256" key="2">
    <source>
        <dbReference type="ARBA" id="ARBA00022598"/>
    </source>
</evidence>
<evidence type="ECO:0000256" key="8">
    <source>
        <dbReference type="NCBIfam" id="TIGR00669"/>
    </source>
</evidence>
<dbReference type="PANTHER" id="PTHR30073">
    <property type="entry name" value="ASPARTATE--AMMONIA LIGASE"/>
    <property type="match status" value="1"/>
</dbReference>
<dbReference type="EMBL" id="VUNE01000001">
    <property type="protein sequence ID" value="MST61860.1"/>
    <property type="molecule type" value="Genomic_DNA"/>
</dbReference>
<comment type="caution">
    <text evidence="10">The sequence shown here is derived from an EMBL/GenBank/DDBJ whole genome shotgun (WGS) entry which is preliminary data.</text>
</comment>
<dbReference type="SUPFAM" id="SSF55681">
    <property type="entry name" value="Class II aaRS and biotin synthetases"/>
    <property type="match status" value="1"/>
</dbReference>
<evidence type="ECO:0000256" key="1">
    <source>
        <dbReference type="ARBA" id="ARBA00022490"/>
    </source>
</evidence>
<keyword evidence="2 7" id="KW-0436">Ligase</keyword>
<reference evidence="10 11" key="1">
    <citation type="submission" date="2019-08" db="EMBL/GenBank/DDBJ databases">
        <title>In-depth cultivation of the pig gut microbiome towards novel bacterial diversity and tailored functional studies.</title>
        <authorList>
            <person name="Wylensek D."/>
            <person name="Hitch T.C.A."/>
            <person name="Clavel T."/>
        </authorList>
    </citation>
    <scope>NUCLEOTIDE SEQUENCE [LARGE SCALE GENOMIC DNA]</scope>
    <source>
        <strain evidence="10 11">WCA-SAB-591-4A-A</strain>
    </source>
</reference>
<keyword evidence="4 7" id="KW-0547">Nucleotide-binding</keyword>
<dbReference type="RefSeq" id="WP_154537540.1">
    <property type="nucleotide sequence ID" value="NZ_JAQYHJ010000077.1"/>
</dbReference>
<evidence type="ECO:0000256" key="6">
    <source>
        <dbReference type="ARBA" id="ARBA00022888"/>
    </source>
</evidence>
<dbReference type="EC" id="6.3.1.1" evidence="7 8"/>
<dbReference type="PANTHER" id="PTHR30073:SF5">
    <property type="entry name" value="ASPARTATE--AMMONIA LIGASE"/>
    <property type="match status" value="1"/>
</dbReference>
<dbReference type="InterPro" id="IPR006195">
    <property type="entry name" value="aa-tRNA-synth_II"/>
</dbReference>
<dbReference type="HAMAP" id="MF_00555">
    <property type="entry name" value="AsnA"/>
    <property type="match status" value="1"/>
</dbReference>
<gene>
    <name evidence="7" type="primary">asnA</name>
    <name evidence="10" type="ORF">FYJ71_02585</name>
</gene>
<comment type="similarity">
    <text evidence="7">Belongs to the class-II aminoacyl-tRNA synthetase family. AsnA subfamily.</text>
</comment>
<dbReference type="AlphaFoldDB" id="A0A6N7WYV3"/>
<evidence type="ECO:0000313" key="10">
    <source>
        <dbReference type="EMBL" id="MST61860.1"/>
    </source>
</evidence>
<keyword evidence="11" id="KW-1185">Reference proteome</keyword>
<accession>A0A6N7WYV3</accession>
<dbReference type="UniPathway" id="UPA00134">
    <property type="reaction ID" value="UER00194"/>
</dbReference>
<dbReference type="Proteomes" id="UP000440713">
    <property type="component" value="Unassembled WGS sequence"/>
</dbReference>
<evidence type="ECO:0000256" key="5">
    <source>
        <dbReference type="ARBA" id="ARBA00022840"/>
    </source>
</evidence>